<dbReference type="PANTHER" id="PTHR30532:SF1">
    <property type="entry name" value="IRON(3+)-HYDROXAMATE-BINDING PROTEIN FHUD"/>
    <property type="match status" value="1"/>
</dbReference>
<evidence type="ECO:0000313" key="6">
    <source>
        <dbReference type="EMBL" id="MFC7139327.1"/>
    </source>
</evidence>
<protein>
    <submittedName>
        <fullName evidence="6">ABC transporter substrate-binding protein</fullName>
    </submittedName>
</protein>
<feature type="compositionally biased region" description="Low complexity" evidence="4">
    <location>
        <begin position="50"/>
        <end position="71"/>
    </location>
</feature>
<accession>A0ABD5XW57</accession>
<dbReference type="Proteomes" id="UP001596432">
    <property type="component" value="Unassembled WGS sequence"/>
</dbReference>
<dbReference type="GeneID" id="78819579"/>
<feature type="compositionally biased region" description="Gly residues" evidence="4">
    <location>
        <begin position="35"/>
        <end position="49"/>
    </location>
</feature>
<dbReference type="AlphaFoldDB" id="A0ABD5XW57"/>
<evidence type="ECO:0000256" key="3">
    <source>
        <dbReference type="ARBA" id="ARBA00022729"/>
    </source>
</evidence>
<feature type="compositionally biased region" description="Polar residues" evidence="4">
    <location>
        <begin position="72"/>
        <end position="81"/>
    </location>
</feature>
<keyword evidence="7" id="KW-1185">Reference proteome</keyword>
<dbReference type="EMBL" id="JBHTAS010000001">
    <property type="protein sequence ID" value="MFC7139327.1"/>
    <property type="molecule type" value="Genomic_DNA"/>
</dbReference>
<dbReference type="PANTHER" id="PTHR30532">
    <property type="entry name" value="IRON III DICITRATE-BINDING PERIPLASMIC PROTEIN"/>
    <property type="match status" value="1"/>
</dbReference>
<name>A0ABD5XW57_9EURY</name>
<reference evidence="6 7" key="1">
    <citation type="journal article" date="2019" name="Int. J. Syst. Evol. Microbiol.">
        <title>The Global Catalogue of Microorganisms (GCM) 10K type strain sequencing project: providing services to taxonomists for standard genome sequencing and annotation.</title>
        <authorList>
            <consortium name="The Broad Institute Genomics Platform"/>
            <consortium name="The Broad Institute Genome Sequencing Center for Infectious Disease"/>
            <person name="Wu L."/>
            <person name="Ma J."/>
        </authorList>
    </citation>
    <scope>NUCLEOTIDE SEQUENCE [LARGE SCALE GENOMIC DNA]</scope>
    <source>
        <strain evidence="6 7">XZYJT29</strain>
    </source>
</reference>
<sequence>MCDDSIERVAPTRREYVKYGGAVVSGALLAGCAGDGSAGDGSAGDGGGRSTDSGTATETAEPTETAGATPTQADKTTSTETDGSDEVCMEPVGCLTFEEPPERWVAAGPAQVDYGVALGQAGGLSGIAYAYYYESTRFLFDELGIEGLPAELTEVYGYDGGFDKEAFYEIDADIHLIDPNTITTADDAWDGSDVAEIESNVGALFGKSNGRDRGWNSEYLVPMYDLLERYARVFDERDRYDELAAVHEEVQSAVASRLPPESERPSVGVLLGGSDPAAGTFYLSRITEAGSRHKHYRDLAIDDAFADLDFGGETFIEGDYETLLEVDPDVLLFDNHLPGVSRSLAIEGTETWRTDHVAEMKRNAAGSDLTAVSAGRVYPAGMGEQGPITNLFNTEALGKQLYPEQFPEDERLFDRQRIVDIVNGDL</sequence>
<evidence type="ECO:0000256" key="4">
    <source>
        <dbReference type="SAM" id="MobiDB-lite"/>
    </source>
</evidence>
<gene>
    <name evidence="6" type="ORF">ACFQMA_05670</name>
</gene>
<dbReference type="SUPFAM" id="SSF53807">
    <property type="entry name" value="Helical backbone' metal receptor"/>
    <property type="match status" value="1"/>
</dbReference>
<keyword evidence="3" id="KW-0732">Signal</keyword>
<dbReference type="InterPro" id="IPR051313">
    <property type="entry name" value="Bact_iron-sidero_bind"/>
</dbReference>
<proteinExistence type="predicted"/>
<organism evidence="6 7">
    <name type="scientific">Halosimplex aquaticum</name>
    <dbReference type="NCBI Taxonomy" id="3026162"/>
    <lineage>
        <taxon>Archaea</taxon>
        <taxon>Methanobacteriati</taxon>
        <taxon>Methanobacteriota</taxon>
        <taxon>Stenosarchaea group</taxon>
        <taxon>Halobacteria</taxon>
        <taxon>Halobacteriales</taxon>
        <taxon>Haloarculaceae</taxon>
        <taxon>Halosimplex</taxon>
    </lineage>
</organism>
<evidence type="ECO:0000256" key="1">
    <source>
        <dbReference type="ARBA" id="ARBA00004196"/>
    </source>
</evidence>
<evidence type="ECO:0000259" key="5">
    <source>
        <dbReference type="PROSITE" id="PS50983"/>
    </source>
</evidence>
<keyword evidence="2" id="KW-0813">Transport</keyword>
<dbReference type="Gene3D" id="3.40.50.1980">
    <property type="entry name" value="Nitrogenase molybdenum iron protein domain"/>
    <property type="match status" value="2"/>
</dbReference>
<feature type="domain" description="Fe/B12 periplasmic-binding" evidence="5">
    <location>
        <begin position="103"/>
        <end position="409"/>
    </location>
</feature>
<dbReference type="PROSITE" id="PS50983">
    <property type="entry name" value="FE_B12_PBP"/>
    <property type="match status" value="1"/>
</dbReference>
<comment type="caution">
    <text evidence="6">The sequence shown here is derived from an EMBL/GenBank/DDBJ whole genome shotgun (WGS) entry which is preliminary data.</text>
</comment>
<dbReference type="InterPro" id="IPR002491">
    <property type="entry name" value="ABC_transptr_periplasmic_BD"/>
</dbReference>
<evidence type="ECO:0000313" key="7">
    <source>
        <dbReference type="Proteomes" id="UP001596432"/>
    </source>
</evidence>
<evidence type="ECO:0000256" key="2">
    <source>
        <dbReference type="ARBA" id="ARBA00022448"/>
    </source>
</evidence>
<dbReference type="RefSeq" id="WP_274324920.1">
    <property type="nucleotide sequence ID" value="NZ_CP118158.1"/>
</dbReference>
<comment type="subcellular location">
    <subcellularLocation>
        <location evidence="1">Cell envelope</location>
    </subcellularLocation>
</comment>
<feature type="region of interest" description="Disordered" evidence="4">
    <location>
        <begin position="35"/>
        <end position="87"/>
    </location>
</feature>